<organism evidence="2 3">
    <name type="scientific">Enterococcus wangshanyuanii</name>
    <dbReference type="NCBI Taxonomy" id="2005703"/>
    <lineage>
        <taxon>Bacteria</taxon>
        <taxon>Bacillati</taxon>
        <taxon>Bacillota</taxon>
        <taxon>Bacilli</taxon>
        <taxon>Lactobacillales</taxon>
        <taxon>Enterococcaceae</taxon>
        <taxon>Enterococcus</taxon>
    </lineage>
</organism>
<evidence type="ECO:0000313" key="2">
    <source>
        <dbReference type="EMBL" id="GGC94293.1"/>
    </source>
</evidence>
<feature type="signal peptide" evidence="1">
    <location>
        <begin position="1"/>
        <end position="21"/>
    </location>
</feature>
<dbReference type="PROSITE" id="PS51257">
    <property type="entry name" value="PROKAR_LIPOPROTEIN"/>
    <property type="match status" value="1"/>
</dbReference>
<name>A0ABQ1PC31_9ENTE</name>
<sequence length="83" mass="9174">MKKMTKIMLAMAIALSLSAMTGCDQKETKEEGYKSKQDFKDNVQSKKKVTVDGEEMDEFTMKDGMKVQGAGLEDAVNEDGDSE</sequence>
<dbReference type="EMBL" id="BMKI01000005">
    <property type="protein sequence ID" value="GGC94293.1"/>
    <property type="molecule type" value="Genomic_DNA"/>
</dbReference>
<keyword evidence="3" id="KW-1185">Reference proteome</keyword>
<evidence type="ECO:0000256" key="1">
    <source>
        <dbReference type="SAM" id="SignalP"/>
    </source>
</evidence>
<keyword evidence="1" id="KW-0732">Signal</keyword>
<comment type="caution">
    <text evidence="2">The sequence shown here is derived from an EMBL/GenBank/DDBJ whole genome shotgun (WGS) entry which is preliminary data.</text>
</comment>
<reference evidence="3" key="1">
    <citation type="journal article" date="2019" name="Int. J. Syst. Evol. Microbiol.">
        <title>The Global Catalogue of Microorganisms (GCM) 10K type strain sequencing project: providing services to taxonomists for standard genome sequencing and annotation.</title>
        <authorList>
            <consortium name="The Broad Institute Genomics Platform"/>
            <consortium name="The Broad Institute Genome Sequencing Center for Infectious Disease"/>
            <person name="Wu L."/>
            <person name="Ma J."/>
        </authorList>
    </citation>
    <scope>NUCLEOTIDE SEQUENCE [LARGE SCALE GENOMIC DNA]</scope>
    <source>
        <strain evidence="3">CGMCC 1.15942</strain>
    </source>
</reference>
<feature type="chain" id="PRO_5046617691" description="Lipoprotein" evidence="1">
    <location>
        <begin position="22"/>
        <end position="83"/>
    </location>
</feature>
<evidence type="ECO:0000313" key="3">
    <source>
        <dbReference type="Proteomes" id="UP000630615"/>
    </source>
</evidence>
<dbReference type="RefSeq" id="WP_088269782.1">
    <property type="nucleotide sequence ID" value="NZ_BMKI01000005.1"/>
</dbReference>
<accession>A0ABQ1PC31</accession>
<dbReference type="Proteomes" id="UP000630615">
    <property type="component" value="Unassembled WGS sequence"/>
</dbReference>
<gene>
    <name evidence="2" type="ORF">GCM10011573_24940</name>
</gene>
<proteinExistence type="predicted"/>
<protein>
    <recommendedName>
        <fullName evidence="4">Lipoprotein</fullName>
    </recommendedName>
</protein>
<evidence type="ECO:0008006" key="4">
    <source>
        <dbReference type="Google" id="ProtNLM"/>
    </source>
</evidence>